<dbReference type="EMBL" id="JBBAYM010000035">
    <property type="protein sequence ID" value="MEI5615231.1"/>
    <property type="molecule type" value="Genomic_DNA"/>
</dbReference>
<protein>
    <submittedName>
        <fullName evidence="1">Uncharacterized protein</fullName>
    </submittedName>
</protein>
<organism evidence="1 2">
    <name type="scientific">Streptomyces brasiliscabiei</name>
    <dbReference type="NCBI Taxonomy" id="2736302"/>
    <lineage>
        <taxon>Bacteria</taxon>
        <taxon>Bacillati</taxon>
        <taxon>Actinomycetota</taxon>
        <taxon>Actinomycetes</taxon>
        <taxon>Kitasatosporales</taxon>
        <taxon>Streptomycetaceae</taxon>
        <taxon>Streptomyces</taxon>
    </lineage>
</organism>
<dbReference type="RefSeq" id="WP_336558594.1">
    <property type="nucleotide sequence ID" value="NZ_JBBAYL010000024.1"/>
</dbReference>
<evidence type="ECO:0000313" key="2">
    <source>
        <dbReference type="Proteomes" id="UP001365781"/>
    </source>
</evidence>
<reference evidence="1 2" key="1">
    <citation type="submission" date="2024-03" db="EMBL/GenBank/DDBJ databases">
        <title>First Report of Pectobacterium brasiliscabiei causing potato scab in china.</title>
        <authorList>
            <person name="Handique U."/>
        </authorList>
    </citation>
    <scope>NUCLEOTIDE SEQUENCE [LARGE SCALE GENOMIC DNA]</scope>
    <source>
        <strain evidence="1 2">ZRIMU1503</strain>
    </source>
</reference>
<gene>
    <name evidence="1" type="ORF">WB403_39540</name>
</gene>
<dbReference type="Proteomes" id="UP001365781">
    <property type="component" value="Unassembled WGS sequence"/>
</dbReference>
<name>A0ABU8GPV7_9ACTN</name>
<comment type="caution">
    <text evidence="1">The sequence shown here is derived from an EMBL/GenBank/DDBJ whole genome shotgun (WGS) entry which is preliminary data.</text>
</comment>
<sequence>MPCACQNRRQTFEVVPNAGAATRAAFTSSSVGTAEAVADRYPTSVVRDKKTGEAVYFSWPRGSYEVVLQGGEGEVIRASTMVRTAADRGPLKVTADSHAEEGAVIRVAGGGAVVYPLPAALTASGSTLKAAATPAPAAR</sequence>
<evidence type="ECO:0000313" key="1">
    <source>
        <dbReference type="EMBL" id="MEI5615231.1"/>
    </source>
</evidence>
<accession>A0ABU8GPV7</accession>
<proteinExistence type="predicted"/>
<keyword evidence="2" id="KW-1185">Reference proteome</keyword>